<dbReference type="InterPro" id="IPR036537">
    <property type="entry name" value="Adaptor_Cbl_N_dom_sf"/>
</dbReference>
<keyword evidence="2" id="KW-1185">Reference proteome</keyword>
<name>A0A1C7LN21_GRIFR</name>
<gene>
    <name evidence="1" type="ORF">A0H81_14040</name>
</gene>
<comment type="caution">
    <text evidence="1">The sequence shown here is derived from an EMBL/GenBank/DDBJ whole genome shotgun (WGS) entry which is preliminary data.</text>
</comment>
<reference evidence="1 2" key="1">
    <citation type="submission" date="2016-03" db="EMBL/GenBank/DDBJ databases">
        <title>Whole genome sequencing of Grifola frondosa 9006-11.</title>
        <authorList>
            <person name="Min B."/>
            <person name="Park H."/>
            <person name="Kim J.-G."/>
            <person name="Cho H."/>
            <person name="Oh Y.-L."/>
            <person name="Kong W.-S."/>
            <person name="Choi I.-G."/>
        </authorList>
    </citation>
    <scope>NUCLEOTIDE SEQUENCE [LARGE SCALE GENOMIC DNA]</scope>
    <source>
        <strain evidence="1 2">9006-11</strain>
    </source>
</reference>
<sequence length="172" mass="18998">MGLARRWRPRRPPDDCAGVALRSGAKTVLQILNSLAGGTSVPFLQAATQSTLHIIQLAADVKQNRDDCIALAQLAGEIMQAVLSTTSGVEEHLFDPQIKEDILELQTTLDSIYDTMLRLSKLSKLKRIVMRDKYAAKLGDYKSRLQNAVLIFNIKNGLSQRILIIAHTTSSQ</sequence>
<dbReference type="EMBL" id="LUGG01000035">
    <property type="protein sequence ID" value="OBZ66000.1"/>
    <property type="molecule type" value="Genomic_DNA"/>
</dbReference>
<dbReference type="AlphaFoldDB" id="A0A1C7LN21"/>
<dbReference type="OrthoDB" id="3026621at2759"/>
<dbReference type="CDD" id="cd21037">
    <property type="entry name" value="MLKL_NTD"/>
    <property type="match status" value="1"/>
</dbReference>
<dbReference type="Gene3D" id="1.20.930.20">
    <property type="entry name" value="Adaptor protein Cbl, N-terminal domain"/>
    <property type="match status" value="1"/>
</dbReference>
<protein>
    <submittedName>
        <fullName evidence="1">Uncharacterized protein</fullName>
    </submittedName>
</protein>
<evidence type="ECO:0000313" key="2">
    <source>
        <dbReference type="Proteomes" id="UP000092993"/>
    </source>
</evidence>
<dbReference type="GO" id="GO:0007166">
    <property type="term" value="P:cell surface receptor signaling pathway"/>
    <property type="evidence" value="ECO:0007669"/>
    <property type="project" value="InterPro"/>
</dbReference>
<dbReference type="InterPro" id="IPR059179">
    <property type="entry name" value="MLKL-like_MCAfunc"/>
</dbReference>
<dbReference type="OMA" id="WKRMIHR"/>
<evidence type="ECO:0000313" key="1">
    <source>
        <dbReference type="EMBL" id="OBZ66000.1"/>
    </source>
</evidence>
<dbReference type="Proteomes" id="UP000092993">
    <property type="component" value="Unassembled WGS sequence"/>
</dbReference>
<accession>A0A1C7LN21</accession>
<proteinExistence type="predicted"/>
<organism evidence="1 2">
    <name type="scientific">Grifola frondosa</name>
    <name type="common">Maitake</name>
    <name type="synonym">Polyporus frondosus</name>
    <dbReference type="NCBI Taxonomy" id="5627"/>
    <lineage>
        <taxon>Eukaryota</taxon>
        <taxon>Fungi</taxon>
        <taxon>Dikarya</taxon>
        <taxon>Basidiomycota</taxon>
        <taxon>Agaricomycotina</taxon>
        <taxon>Agaricomycetes</taxon>
        <taxon>Polyporales</taxon>
        <taxon>Grifolaceae</taxon>
        <taxon>Grifola</taxon>
    </lineage>
</organism>